<evidence type="ECO:0000256" key="2">
    <source>
        <dbReference type="ARBA" id="ARBA00023125"/>
    </source>
</evidence>
<feature type="domain" description="HTH araC/xylS-type" evidence="4">
    <location>
        <begin position="239"/>
        <end position="336"/>
    </location>
</feature>
<dbReference type="InterPro" id="IPR018060">
    <property type="entry name" value="HTH_AraC"/>
</dbReference>
<dbReference type="InterPro" id="IPR018062">
    <property type="entry name" value="HTH_AraC-typ_CS"/>
</dbReference>
<dbReference type="Pfam" id="PF12625">
    <property type="entry name" value="Arabinose_bd"/>
    <property type="match status" value="1"/>
</dbReference>
<keyword evidence="6" id="KW-1185">Reference proteome</keyword>
<dbReference type="PROSITE" id="PS00041">
    <property type="entry name" value="HTH_ARAC_FAMILY_1"/>
    <property type="match status" value="1"/>
</dbReference>
<dbReference type="Proteomes" id="UP001065322">
    <property type="component" value="Chromosome"/>
</dbReference>
<dbReference type="PROSITE" id="PS01124">
    <property type="entry name" value="HTH_ARAC_FAMILY_2"/>
    <property type="match status" value="1"/>
</dbReference>
<evidence type="ECO:0000313" key="6">
    <source>
        <dbReference type="Proteomes" id="UP001065322"/>
    </source>
</evidence>
<organism evidence="5 6">
    <name type="scientific">Thalassolituus hydrocarboniclasticus</name>
    <dbReference type="NCBI Taxonomy" id="2742796"/>
    <lineage>
        <taxon>Bacteria</taxon>
        <taxon>Pseudomonadati</taxon>
        <taxon>Pseudomonadota</taxon>
        <taxon>Gammaproteobacteria</taxon>
        <taxon>Oceanospirillales</taxon>
        <taxon>Oceanospirillaceae</taxon>
        <taxon>Thalassolituus</taxon>
    </lineage>
</organism>
<keyword evidence="2" id="KW-0238">DNA-binding</keyword>
<evidence type="ECO:0000256" key="1">
    <source>
        <dbReference type="ARBA" id="ARBA00023015"/>
    </source>
</evidence>
<dbReference type="PANTHER" id="PTHR47894">
    <property type="entry name" value="HTH-TYPE TRANSCRIPTIONAL REGULATOR GADX"/>
    <property type="match status" value="1"/>
</dbReference>
<dbReference type="InterPro" id="IPR032687">
    <property type="entry name" value="AraC-type_N"/>
</dbReference>
<dbReference type="Gene3D" id="1.10.10.60">
    <property type="entry name" value="Homeodomain-like"/>
    <property type="match status" value="1"/>
</dbReference>
<name>A0ABY6ADJ0_9GAMM</name>
<protein>
    <submittedName>
        <fullName evidence="5">AraC family transcriptional regulator</fullName>
    </submittedName>
</protein>
<dbReference type="SUPFAM" id="SSF46689">
    <property type="entry name" value="Homeodomain-like"/>
    <property type="match status" value="1"/>
</dbReference>
<keyword evidence="1" id="KW-0805">Transcription regulation</keyword>
<gene>
    <name evidence="5" type="ORF">HUF19_14890</name>
</gene>
<dbReference type="SMART" id="SM00342">
    <property type="entry name" value="HTH_ARAC"/>
    <property type="match status" value="1"/>
</dbReference>
<accession>A0ABY6ADJ0</accession>
<dbReference type="EMBL" id="CP054475">
    <property type="protein sequence ID" value="UXD88638.1"/>
    <property type="molecule type" value="Genomic_DNA"/>
</dbReference>
<evidence type="ECO:0000313" key="5">
    <source>
        <dbReference type="EMBL" id="UXD88638.1"/>
    </source>
</evidence>
<keyword evidence="3" id="KW-0804">Transcription</keyword>
<dbReference type="Pfam" id="PF12833">
    <property type="entry name" value="HTH_18"/>
    <property type="match status" value="1"/>
</dbReference>
<reference evidence="6" key="1">
    <citation type="submission" date="2020-06" db="EMBL/GenBank/DDBJ databases">
        <title>Thalassolituus marinus alknpb1M-1, a hydrocarbon-degrading bacterium isolated from the deep-sea overlying water using an in-situ strategy from the South China Sea basin.</title>
        <authorList>
            <person name="Dong C."/>
            <person name="Chen Y."/>
            <person name="Shao Z."/>
        </authorList>
    </citation>
    <scope>NUCLEOTIDE SEQUENCE [LARGE SCALE GENOMIC DNA]</scope>
    <source>
        <strain evidence="6">alknpb1M-1</strain>
    </source>
</reference>
<evidence type="ECO:0000259" key="4">
    <source>
        <dbReference type="PROSITE" id="PS01124"/>
    </source>
</evidence>
<dbReference type="RefSeq" id="WP_260997367.1">
    <property type="nucleotide sequence ID" value="NZ_CP054475.1"/>
</dbReference>
<sequence>MTLRSILALTFTVEQLRQHYQLDTEAILARHGLQQAHLDANATISQADELAILAEFADQIQHDPLAAITIGSTFGLSSYGAFAMMLMSCSSVYEAFALGIKYQQLSYLFSELDYQLDGDTVLLKLKPYPLPDHLQRFIVDRDVAGTWHFLNTMQTMLGRHLKPLAIHMPYMQPAEAAAYREKFQCPVEFGCNEAAFVLPLEVLRLPFPGANATALDLYRGQCEEIIKQRSQVRTEALSERLKQYLTMFSQRFPAIKDCAATFGLSERQFRRLLSDEGQSFQQVLDNVRAEKACHLLRHSSQSVEKIALLLGYSEAAGFIHAFKKWQNITPAQYRKQTAEKTEPGA</sequence>
<dbReference type="PANTHER" id="PTHR47894:SF1">
    <property type="entry name" value="HTH-TYPE TRANSCRIPTIONAL REGULATOR VQSM"/>
    <property type="match status" value="1"/>
</dbReference>
<evidence type="ECO:0000256" key="3">
    <source>
        <dbReference type="ARBA" id="ARBA00023163"/>
    </source>
</evidence>
<proteinExistence type="predicted"/>
<dbReference type="InterPro" id="IPR009057">
    <property type="entry name" value="Homeodomain-like_sf"/>
</dbReference>